<dbReference type="PANTHER" id="PTHR22683">
    <property type="entry name" value="SPORULATION PROTEIN RELATED"/>
    <property type="match status" value="1"/>
</dbReference>
<dbReference type="EMBL" id="JBJHQH010000001">
    <property type="protein sequence ID" value="MFK9090277.1"/>
    <property type="molecule type" value="Genomic_DNA"/>
</dbReference>
<dbReference type="PANTHER" id="PTHR22683:SF1">
    <property type="entry name" value="TYPE VII SECRETION SYSTEM PROTEIN ESSC"/>
    <property type="match status" value="1"/>
</dbReference>
<evidence type="ECO:0000256" key="3">
    <source>
        <dbReference type="ARBA" id="ARBA00022840"/>
    </source>
</evidence>
<keyword evidence="2 4" id="KW-0547">Nucleotide-binding</keyword>
<feature type="domain" description="FtsK" evidence="7">
    <location>
        <begin position="692"/>
        <end position="892"/>
    </location>
</feature>
<feature type="transmembrane region" description="Helical" evidence="5">
    <location>
        <begin position="296"/>
        <end position="317"/>
    </location>
</feature>
<reference evidence="8 9" key="1">
    <citation type="submission" date="2024-11" db="EMBL/GenBank/DDBJ databases">
        <authorList>
            <person name="Lucas J.A."/>
        </authorList>
    </citation>
    <scope>NUCLEOTIDE SEQUENCE [LARGE SCALE GENOMIC DNA]</scope>
    <source>
        <strain evidence="8 9">Z 5.4</strain>
    </source>
</reference>
<dbReference type="InterPro" id="IPR008984">
    <property type="entry name" value="SMAD_FHA_dom_sf"/>
</dbReference>
<evidence type="ECO:0000256" key="5">
    <source>
        <dbReference type="SAM" id="Phobius"/>
    </source>
</evidence>
<dbReference type="InterPro" id="IPR027417">
    <property type="entry name" value="P-loop_NTPase"/>
</dbReference>
<keyword evidence="5" id="KW-0472">Membrane</keyword>
<dbReference type="Pfam" id="PF00498">
    <property type="entry name" value="FHA"/>
    <property type="match status" value="1"/>
</dbReference>
<dbReference type="SUPFAM" id="SSF49879">
    <property type="entry name" value="SMAD/FHA domain"/>
    <property type="match status" value="1"/>
</dbReference>
<organism evidence="8 9">
    <name type="scientific">Bacillus salipaludis</name>
    <dbReference type="NCBI Taxonomy" id="2547811"/>
    <lineage>
        <taxon>Bacteria</taxon>
        <taxon>Bacillati</taxon>
        <taxon>Bacillota</taxon>
        <taxon>Bacilli</taxon>
        <taxon>Bacillales</taxon>
        <taxon>Bacillaceae</taxon>
        <taxon>Bacillus</taxon>
    </lineage>
</organism>
<feature type="binding site" evidence="4">
    <location>
        <begin position="712"/>
        <end position="719"/>
    </location>
    <ligand>
        <name>ATP</name>
        <dbReference type="ChEBI" id="CHEBI:30616"/>
    </ligand>
</feature>
<dbReference type="RefSeq" id="WP_406578970.1">
    <property type="nucleotide sequence ID" value="NZ_JBJHQH010000001.1"/>
</dbReference>
<name>A0ABW8RC71_9BACI</name>
<keyword evidence="5" id="KW-0812">Transmembrane</keyword>
<evidence type="ECO:0000313" key="9">
    <source>
        <dbReference type="Proteomes" id="UP001623041"/>
    </source>
</evidence>
<protein>
    <submittedName>
        <fullName evidence="8">Type VII secretion protein EssC</fullName>
    </submittedName>
</protein>
<evidence type="ECO:0000259" key="7">
    <source>
        <dbReference type="PROSITE" id="PS50901"/>
    </source>
</evidence>
<comment type="caution">
    <text evidence="8">The sequence shown here is derived from an EMBL/GenBank/DDBJ whole genome shotgun (WGS) entry which is preliminary data.</text>
</comment>
<dbReference type="InterPro" id="IPR023839">
    <property type="entry name" value="Firmicutes_EssC_C"/>
</dbReference>
<dbReference type="NCBIfam" id="TIGR03928">
    <property type="entry name" value="T7_EssCb_Firm"/>
    <property type="match status" value="1"/>
</dbReference>
<feature type="domain" description="FHA" evidence="6">
    <location>
        <begin position="111"/>
        <end position="161"/>
    </location>
</feature>
<dbReference type="InterPro" id="IPR050206">
    <property type="entry name" value="FtsK/SpoIIIE/SftA"/>
</dbReference>
<dbReference type="Gene3D" id="3.40.50.300">
    <property type="entry name" value="P-loop containing nucleotide triphosphate hydrolases"/>
    <property type="match status" value="2"/>
</dbReference>
<feature type="domain" description="FtsK" evidence="7">
    <location>
        <begin position="1038"/>
        <end position="1221"/>
    </location>
</feature>
<keyword evidence="9" id="KW-1185">Reference proteome</keyword>
<evidence type="ECO:0000259" key="6">
    <source>
        <dbReference type="PROSITE" id="PS50006"/>
    </source>
</evidence>
<feature type="binding site" evidence="4">
    <location>
        <begin position="1055"/>
        <end position="1062"/>
    </location>
    <ligand>
        <name>ATP</name>
        <dbReference type="ChEBI" id="CHEBI:30616"/>
    </ligand>
</feature>
<sequence length="1542" mass="174933">MILTLFDRKKAHTFVLPERVTGRYVLSTEGENGSKIELMAVEAEDGQWFLKSNKYAYLSNADGHKLSKQQIEPFKTYTIKRENEAPSLLYAEPVAPEQNIYTKHYITTKKVKIGRSKDSQICFANKLVSNPHCEIEYDKNGTAVIRDLQSSNGTYLNGEKISEHTLRIGDCIYIMGLKIIYNGKLLSLNNPHQLVYLERNAFQPLTVEQPLIQEEEDLDEFQQEQLTDELFYRSPRFKRDIKTTEIKIDPPPQPANQEETPLMLLLGPSLTMGMASLFMGLFTLQNALSNNGDIMMAMPTLVMSFSMLIGTILWPILTKRHEKKTRIKQEKIRQEKYRAYLVDMKKVIEEEQKRQSEILHENHVPIGHCVARIQARQRNLWERAPGQDDFLKLRLGIGNLPLNADIKFPEKRFSVEDDELQEELYKLAASPKILTDVPVTFSLLEEKVSGIIGSREKVKAFVEGLIFQLTALHSYDELKLVFVYDQREQDMWNFVKWLPYLWDDTKTVRFMATDANELKELSAVLEKEISRRQNLTVDELSGSDAQHYVIFSMDKSLAEKAEMFTMILRAKQNIGISLITLYDELKNLPKECSAVIELDDQAAKIFDKDDITGQFTAFRPDIYLQDDPEELAIQLSNIKLASLNKAYTLPEMLTFLEMFGVSKIEHLNVLTKWKENDPVKTLETPIGVDQSGELFKLDLHEKFHGPHGLIAGMTGSGKSELIMTFILSLAVNYHPDEVAFILIDYKGGGMANAFVNLPHLAGTITNLDGAAVKRSLISIQSELKRRQAIFSDTSKRVNESNIDIYKYQKLYREGRVTEPLQHLFIISDEFAELKTQQPEFMEQLVSAARIGRSLGIHLILATQKPSGVVDDQIWSNSKFRISLKVQEKADSMEVIKRPDAAELATTGRFYLQVGFNEVFMLGQSAWGGAPYYPAEKLEKRQDNSIVVIDAIGRVLKSVRMDKRNRLVKNPPKQLDEITNYLAHLASQEQIQVKQLWLEPIPSQIYLEKLYGKYLISTKQTNVLNPVIGEYDAPANQSQHILRLPLTEEGNTVIYGVAGSGKTTFLATMIYSLMEEHTPEEVNLYLLDFSSETLSWFREAPHVGDVVLSHESEKIANLFRMLTNEIERRKKVLANYGGDIGTYNRTKDQPLASIVVVIHNYAAFSEMYEDYEEAISSLTREGLKYGIYFVVTAANTGAIRYRLLQNFKQLFVLQLNDTTEYSGVLGSVDGVYPSKHKGRGIFKADSVYEFQTALITDVTTDMFCFMTNYCAEQSKRWNKARARRIPILPEKVDLDYFAAGDHQTNQPGKIPVAVEKNSLAISYYDFTDLFVNLVLTSNNDDECTSFIQGAAEVLAANGDSEVIAIDVHTSFRTDANRSYRYVTGTQPIEETIVYLFNMLVYRNNTTKDAVAEGKMPPVFEPIFCVIDSFIDMNNALSADGKDKLAVFLDKGSSLAVHLIIGDQADRINSISYESWFKNHVSQSDGIWVGSGITDQYVLKTNKTTSDMYQEIPSGFGYCLKKGKPVLVKLLSSAAVSEVELVYG</sequence>
<proteinExistence type="predicted"/>
<dbReference type="CDD" id="cd01127">
    <property type="entry name" value="TrwB_TraG_TraD_VirD4"/>
    <property type="match status" value="1"/>
</dbReference>
<keyword evidence="5" id="KW-1133">Transmembrane helix</keyword>
<dbReference type="SMART" id="SM00240">
    <property type="entry name" value="FHA"/>
    <property type="match status" value="1"/>
</dbReference>
<accession>A0ABW8RC71</accession>
<dbReference type="PROSITE" id="PS50006">
    <property type="entry name" value="FHA_DOMAIN"/>
    <property type="match status" value="1"/>
</dbReference>
<feature type="transmembrane region" description="Helical" evidence="5">
    <location>
        <begin position="262"/>
        <end position="284"/>
    </location>
</feature>
<evidence type="ECO:0000256" key="4">
    <source>
        <dbReference type="PROSITE-ProRule" id="PRU00289"/>
    </source>
</evidence>
<dbReference type="PROSITE" id="PS50901">
    <property type="entry name" value="FTSK"/>
    <property type="match status" value="2"/>
</dbReference>
<dbReference type="InterPro" id="IPR000253">
    <property type="entry name" value="FHA_dom"/>
</dbReference>
<keyword evidence="1" id="KW-0677">Repeat</keyword>
<keyword evidence="3 4" id="KW-0067">ATP-binding</keyword>
<dbReference type="SUPFAM" id="SSF52540">
    <property type="entry name" value="P-loop containing nucleoside triphosphate hydrolases"/>
    <property type="match status" value="2"/>
</dbReference>
<dbReference type="Pfam" id="PF01580">
    <property type="entry name" value="FtsK_SpoIIIE"/>
    <property type="match status" value="2"/>
</dbReference>
<evidence type="ECO:0000256" key="1">
    <source>
        <dbReference type="ARBA" id="ARBA00022737"/>
    </source>
</evidence>
<dbReference type="Gene3D" id="2.60.200.20">
    <property type="match status" value="1"/>
</dbReference>
<gene>
    <name evidence="8" type="primary">essC</name>
    <name evidence="8" type="ORF">ACJEBI_02110</name>
</gene>
<dbReference type="InterPro" id="IPR002543">
    <property type="entry name" value="FtsK_dom"/>
</dbReference>
<dbReference type="CDD" id="cd00060">
    <property type="entry name" value="FHA"/>
    <property type="match status" value="1"/>
</dbReference>
<evidence type="ECO:0000256" key="2">
    <source>
        <dbReference type="ARBA" id="ARBA00022741"/>
    </source>
</evidence>
<dbReference type="Proteomes" id="UP001623041">
    <property type="component" value="Unassembled WGS sequence"/>
</dbReference>
<evidence type="ECO:0000313" key="8">
    <source>
        <dbReference type="EMBL" id="MFK9090277.1"/>
    </source>
</evidence>